<reference evidence="2" key="1">
    <citation type="journal article" date="2018" name="Nat. Microbiol.">
        <title>Leveraging single-cell genomics to expand the fungal tree of life.</title>
        <authorList>
            <person name="Ahrendt S.R."/>
            <person name="Quandt C.A."/>
            <person name="Ciobanu D."/>
            <person name="Clum A."/>
            <person name="Salamov A."/>
            <person name="Andreopoulos B."/>
            <person name="Cheng J.F."/>
            <person name="Woyke T."/>
            <person name="Pelin A."/>
            <person name="Henrissat B."/>
            <person name="Reynolds N.K."/>
            <person name="Benny G.L."/>
            <person name="Smith M.E."/>
            <person name="James T.Y."/>
            <person name="Grigoriev I.V."/>
        </authorList>
    </citation>
    <scope>NUCLEOTIDE SEQUENCE [LARGE SCALE GENOMIC DNA]</scope>
    <source>
        <strain evidence="2">CSF55</strain>
    </source>
</reference>
<proteinExistence type="predicted"/>
<dbReference type="PANTHER" id="PTHR15555:SF0">
    <property type="entry name" value="ZINC FINGER HIT DOMAIN-CONTAINING PROTEIN 2"/>
    <property type="match status" value="1"/>
</dbReference>
<dbReference type="InterPro" id="IPR039646">
    <property type="entry name" value="ZNHIT2"/>
</dbReference>
<accession>A0A4P9YI82</accession>
<evidence type="ECO:0000313" key="2">
    <source>
        <dbReference type="Proteomes" id="UP000281549"/>
    </source>
</evidence>
<name>A0A4P9YI82_ROZAC</name>
<dbReference type="EMBL" id="ML005296">
    <property type="protein sequence ID" value="RKP19105.1"/>
    <property type="molecule type" value="Genomic_DNA"/>
</dbReference>
<gene>
    <name evidence="1" type="ORF">ROZALSC1DRAFT_29270</name>
</gene>
<evidence type="ECO:0000313" key="1">
    <source>
        <dbReference type="EMBL" id="RKP19105.1"/>
    </source>
</evidence>
<organism evidence="1 2">
    <name type="scientific">Rozella allomycis (strain CSF55)</name>
    <dbReference type="NCBI Taxonomy" id="988480"/>
    <lineage>
        <taxon>Eukaryota</taxon>
        <taxon>Fungi</taxon>
        <taxon>Fungi incertae sedis</taxon>
        <taxon>Cryptomycota</taxon>
        <taxon>Cryptomycota incertae sedis</taxon>
        <taxon>Rozella</taxon>
    </lineage>
</organism>
<dbReference type="PANTHER" id="PTHR15555">
    <property type="entry name" value="ZINC FINGER HIT DOMAIN CONTAINING PROTEIN 2 PROTEIN FON -RELATED"/>
    <property type="match status" value="1"/>
</dbReference>
<dbReference type="Proteomes" id="UP000281549">
    <property type="component" value="Unassembled WGS sequence"/>
</dbReference>
<sequence>MSCSEEFYKQQINKHLPLVEGSDKQKVMEMLKRAEEVYEGSGSECDEDDIEEWFNSLDLNNKNIEEWWDLLTEEEKIIFANEMQSGAPSFLEEWKPWWTIVPVPESKIEKTTIEHEKIPKRDIKLTPFEQLTSRKPKINDRYAYAYIKRLYNGEYENEEMAEGILQLSVVLGTSKVFAYESVHDAFEHCIYSSNNNPEYKVSNVVSQNTITHVMKLLSHPDFVIASLKDLYGILEDAKLRKEGRRTALLALRKLEFYLSFMNTLDFFEFSKHLRDLQRSHKTKEEIAL</sequence>
<dbReference type="AlphaFoldDB" id="A0A4P9YI82"/>
<protein>
    <submittedName>
        <fullName evidence="1">Uncharacterized protein</fullName>
    </submittedName>
</protein>